<dbReference type="eggNOG" id="ENOG502Z865">
    <property type="taxonomic scope" value="Bacteria"/>
</dbReference>
<sequence length="260" mass="29925">MLKQQIGVEFKQIFTFNRVLTWFLIITLPVWIQYLIIHDGYSFTDNIDLYGRLLNGIGAMIFPILVLFVFADTIIHERNNNYLTYTKIRIDFNTYLNAKIMVNALLSFGVSFLYAFLPFLFAQYINPQVTFISKVGVSGNLHGTVTFDQLLVFGPFVYGFIYSLWVGINGVLYATLPLILCLILDNSFVALSIPFVWYQGMSFVSAVLGISKFAPLYTVFPYSIMQQKLWTVFVPFTILLITAIVSYVYLKKRNSTEWSF</sequence>
<gene>
    <name evidence="2" type="ORF">C176_21149</name>
</gene>
<evidence type="ECO:0000256" key="1">
    <source>
        <dbReference type="SAM" id="Phobius"/>
    </source>
</evidence>
<feature type="transmembrane region" description="Helical" evidence="1">
    <location>
        <begin position="196"/>
        <end position="217"/>
    </location>
</feature>
<reference evidence="2 3" key="1">
    <citation type="journal article" date="2014" name="BMC Genomics">
        <title>Genomic comparison of sporeforming bacilli isolated from milk.</title>
        <authorList>
            <person name="Moreno Switt A.I."/>
            <person name="Andrus A.D."/>
            <person name="Ranieri M.L."/>
            <person name="Orsi R.H."/>
            <person name="Ivy R."/>
            <person name="den Bakker H.C."/>
            <person name="Martin N.H."/>
            <person name="Wiedmann M."/>
            <person name="Boor K.J."/>
        </authorList>
    </citation>
    <scope>NUCLEOTIDE SEQUENCE [LARGE SCALE GENOMIC DNA]</scope>
    <source>
        <strain evidence="2 3">FSL R5-213</strain>
    </source>
</reference>
<keyword evidence="1" id="KW-1133">Transmembrane helix</keyword>
<evidence type="ECO:0000313" key="2">
    <source>
        <dbReference type="EMBL" id="ETT81254.1"/>
    </source>
</evidence>
<organism evidence="2 3">
    <name type="scientific">Viridibacillus arenosi FSL R5-213</name>
    <dbReference type="NCBI Taxonomy" id="1227360"/>
    <lineage>
        <taxon>Bacteria</taxon>
        <taxon>Bacillati</taxon>
        <taxon>Bacillota</taxon>
        <taxon>Bacilli</taxon>
        <taxon>Bacillales</taxon>
        <taxon>Caryophanaceae</taxon>
        <taxon>Viridibacillus</taxon>
    </lineage>
</organism>
<feature type="transmembrane region" description="Helical" evidence="1">
    <location>
        <begin position="160"/>
        <end position="184"/>
    </location>
</feature>
<accession>W4ELX3</accession>
<comment type="caution">
    <text evidence="2">The sequence shown here is derived from an EMBL/GenBank/DDBJ whole genome shotgun (WGS) entry which is preliminary data.</text>
</comment>
<name>W4ELX3_9BACL</name>
<feature type="transmembrane region" description="Helical" evidence="1">
    <location>
        <begin position="20"/>
        <end position="37"/>
    </location>
</feature>
<keyword evidence="1" id="KW-0812">Transmembrane</keyword>
<evidence type="ECO:0000313" key="3">
    <source>
        <dbReference type="Proteomes" id="UP000019062"/>
    </source>
</evidence>
<keyword evidence="3" id="KW-1185">Reference proteome</keyword>
<keyword evidence="1" id="KW-0472">Membrane</keyword>
<feature type="transmembrane region" description="Helical" evidence="1">
    <location>
        <begin position="57"/>
        <end position="75"/>
    </location>
</feature>
<dbReference type="AlphaFoldDB" id="W4ELX3"/>
<dbReference type="Proteomes" id="UP000019062">
    <property type="component" value="Unassembled WGS sequence"/>
</dbReference>
<proteinExistence type="predicted"/>
<feature type="transmembrane region" description="Helical" evidence="1">
    <location>
        <begin position="229"/>
        <end position="250"/>
    </location>
</feature>
<feature type="transmembrane region" description="Helical" evidence="1">
    <location>
        <begin position="96"/>
        <end position="117"/>
    </location>
</feature>
<protein>
    <submittedName>
        <fullName evidence="2">Uncharacterized protein</fullName>
    </submittedName>
</protein>
<dbReference type="RefSeq" id="WP_038191046.1">
    <property type="nucleotide sequence ID" value="NZ_ASQA01000042.1"/>
</dbReference>
<dbReference type="EMBL" id="ASQA01000042">
    <property type="protein sequence ID" value="ETT81254.1"/>
    <property type="molecule type" value="Genomic_DNA"/>
</dbReference>